<protein>
    <recommendedName>
        <fullName evidence="3">F-box domain-containing protein</fullName>
    </recommendedName>
</protein>
<reference evidence="1" key="1">
    <citation type="journal article" date="2021" name="New Phytol.">
        <title>Evolutionary innovations through gain and loss of genes in the ectomycorrhizal Boletales.</title>
        <authorList>
            <person name="Wu G."/>
            <person name="Miyauchi S."/>
            <person name="Morin E."/>
            <person name="Kuo A."/>
            <person name="Drula E."/>
            <person name="Varga T."/>
            <person name="Kohler A."/>
            <person name="Feng B."/>
            <person name="Cao Y."/>
            <person name="Lipzen A."/>
            <person name="Daum C."/>
            <person name="Hundley H."/>
            <person name="Pangilinan J."/>
            <person name="Johnson J."/>
            <person name="Barry K."/>
            <person name="LaButti K."/>
            <person name="Ng V."/>
            <person name="Ahrendt S."/>
            <person name="Min B."/>
            <person name="Choi I.G."/>
            <person name="Park H."/>
            <person name="Plett J.M."/>
            <person name="Magnuson J."/>
            <person name="Spatafora J.W."/>
            <person name="Nagy L.G."/>
            <person name="Henrissat B."/>
            <person name="Grigoriev I.V."/>
            <person name="Yang Z.L."/>
            <person name="Xu J."/>
            <person name="Martin F.M."/>
        </authorList>
    </citation>
    <scope>NUCLEOTIDE SEQUENCE</scope>
    <source>
        <strain evidence="1">KKN 215</strain>
    </source>
</reference>
<dbReference type="OrthoDB" id="2804729at2759"/>
<evidence type="ECO:0008006" key="3">
    <source>
        <dbReference type="Google" id="ProtNLM"/>
    </source>
</evidence>
<sequence length="539" mass="61387">MDESIAQSCRHGLGVLRLMPERQVSTPNDCFDASERSGEHELKLQWDILLYLMQFLDKPNMSRLMRTCKTLYEHGMPALIKSCHLRMSAPDDEASHAFCSFLLKSSSRPLHLRELRITDRTPRQMAAYTNGQRLAVVFAEVISQAMNLQVLHISGFKAMLAPDNTDHFRSVVEHLTNLRVIQVSPMDRLVLSVLEKIPSPLRKVILGPSGTAVEPSPLPLLHYLQPFEGTLEEIEVEPAPSGFFSYREHGIRFYHIHTLTVRLMTVTVGVTVDDLVTSFPNLRVLALYTHDFYRTREILPSTDDLLVERNLRLARRAEGWPSLDRLVCPVKWAYVSALRKVKLWERVALGPTNYLDLPEEIHRFHAVLEDIRPTHVDVIINVNRIRPADIFPTADIAHLNIDLVGFELLFKQDGSSDWLDGPMRGVVSAVKNLSRLVFLSIRLHSVTGPLQRFDDDEPIRAALTALDCEKHIHVLAQTLPNLQHVVIQFKFPDLERGDVFWASPTAAARFNKDSGNISIKEISYALKDYPFAGRLWPWL</sequence>
<dbReference type="AlphaFoldDB" id="A0A8K0UJN4"/>
<name>A0A8K0UJN4_9AGAR</name>
<dbReference type="Proteomes" id="UP000813824">
    <property type="component" value="Unassembled WGS sequence"/>
</dbReference>
<evidence type="ECO:0000313" key="2">
    <source>
        <dbReference type="Proteomes" id="UP000813824"/>
    </source>
</evidence>
<gene>
    <name evidence="1" type="ORF">BXZ70DRAFT_1066558</name>
</gene>
<proteinExistence type="predicted"/>
<accession>A0A8K0UJN4</accession>
<comment type="caution">
    <text evidence="1">The sequence shown here is derived from an EMBL/GenBank/DDBJ whole genome shotgun (WGS) entry which is preliminary data.</text>
</comment>
<organism evidence="1 2">
    <name type="scientific">Cristinia sonorae</name>
    <dbReference type="NCBI Taxonomy" id="1940300"/>
    <lineage>
        <taxon>Eukaryota</taxon>
        <taxon>Fungi</taxon>
        <taxon>Dikarya</taxon>
        <taxon>Basidiomycota</taxon>
        <taxon>Agaricomycotina</taxon>
        <taxon>Agaricomycetes</taxon>
        <taxon>Agaricomycetidae</taxon>
        <taxon>Agaricales</taxon>
        <taxon>Pleurotineae</taxon>
        <taxon>Stephanosporaceae</taxon>
        <taxon>Cristinia</taxon>
    </lineage>
</organism>
<evidence type="ECO:0000313" key="1">
    <source>
        <dbReference type="EMBL" id="KAH8093922.1"/>
    </source>
</evidence>
<keyword evidence="2" id="KW-1185">Reference proteome</keyword>
<dbReference type="EMBL" id="JAEVFJ010000027">
    <property type="protein sequence ID" value="KAH8093922.1"/>
    <property type="molecule type" value="Genomic_DNA"/>
</dbReference>